<dbReference type="InterPro" id="IPR019835">
    <property type="entry name" value="SWIB_domain"/>
</dbReference>
<dbReference type="InterPro" id="IPR003121">
    <property type="entry name" value="SWIB_MDM2_domain"/>
</dbReference>
<feature type="domain" description="SWIB" evidence="1">
    <location>
        <begin position="63"/>
        <end position="134"/>
    </location>
</feature>
<sequence>MEISSRTCFPFLSTETVPLLKLPFHTSSPSLRTLAARPVNLRMGRTVVTCATASTGNRAPSGIMKPRRVSPEMADFVGAPEVSRTQVLKLIWAHIKEHNLQGNVPVLLTFYECALLRWVAMNEVWVMRLPYFSSKMLCFVSFVVLDDAIGLIHDVLLSVLYPSLSAVISRVEYYLSEVLSHVELSYSHGLMIIVEYNDDPSNKKNIICDEKLKKIFPGRDQVGFLEIAGLISPHFLK</sequence>
<dbReference type="Proteomes" id="UP000886885">
    <property type="component" value="Chromosome 1A"/>
</dbReference>
<evidence type="ECO:0000259" key="1">
    <source>
        <dbReference type="SMART" id="SM00151"/>
    </source>
</evidence>
<accession>A0A8X8DJJ5</accession>
<protein>
    <recommendedName>
        <fullName evidence="1">SWIB domain-containing protein</fullName>
    </recommendedName>
</protein>
<dbReference type="AlphaFoldDB" id="A0A8X8DJJ5"/>
<name>A0A8X8DJJ5_POPTO</name>
<organism evidence="2 3">
    <name type="scientific">Populus tomentosa</name>
    <name type="common">Chinese white poplar</name>
    <dbReference type="NCBI Taxonomy" id="118781"/>
    <lineage>
        <taxon>Eukaryota</taxon>
        <taxon>Viridiplantae</taxon>
        <taxon>Streptophyta</taxon>
        <taxon>Embryophyta</taxon>
        <taxon>Tracheophyta</taxon>
        <taxon>Spermatophyta</taxon>
        <taxon>Magnoliopsida</taxon>
        <taxon>eudicotyledons</taxon>
        <taxon>Gunneridae</taxon>
        <taxon>Pentapetalae</taxon>
        <taxon>rosids</taxon>
        <taxon>fabids</taxon>
        <taxon>Malpighiales</taxon>
        <taxon>Salicaceae</taxon>
        <taxon>Saliceae</taxon>
        <taxon>Populus</taxon>
    </lineage>
</organism>
<reference evidence="2" key="1">
    <citation type="journal article" date="2020" name="bioRxiv">
        <title>Hybrid origin of Populus tomentosa Carr. identified through genome sequencing and phylogenomic analysis.</title>
        <authorList>
            <person name="An X."/>
            <person name="Gao K."/>
            <person name="Chen Z."/>
            <person name="Li J."/>
            <person name="Yang X."/>
            <person name="Yang X."/>
            <person name="Zhou J."/>
            <person name="Guo T."/>
            <person name="Zhao T."/>
            <person name="Huang S."/>
            <person name="Miao D."/>
            <person name="Khan W.U."/>
            <person name="Rao P."/>
            <person name="Ye M."/>
            <person name="Lei B."/>
            <person name="Liao W."/>
            <person name="Wang J."/>
            <person name="Ji L."/>
            <person name="Li Y."/>
            <person name="Guo B."/>
            <person name="Mustafa N.S."/>
            <person name="Li S."/>
            <person name="Yun Q."/>
            <person name="Keller S.R."/>
            <person name="Mao J."/>
            <person name="Zhang R."/>
            <person name="Strauss S.H."/>
        </authorList>
    </citation>
    <scope>NUCLEOTIDE SEQUENCE</scope>
    <source>
        <strain evidence="2">GM15</strain>
        <tissue evidence="2">Leaf</tissue>
    </source>
</reference>
<evidence type="ECO:0000313" key="3">
    <source>
        <dbReference type="Proteomes" id="UP000886885"/>
    </source>
</evidence>
<dbReference type="Pfam" id="PF02201">
    <property type="entry name" value="SWIB"/>
    <property type="match status" value="2"/>
</dbReference>
<gene>
    <name evidence="2" type="ORF">POTOM_002306</name>
</gene>
<dbReference type="PANTHER" id="PTHR13844">
    <property type="entry name" value="SWI/SNF-RELATED MATRIX-ASSOCIATED ACTIN-DEPENDENT REGULATOR OF CHROMATIN SUBFAMILY D"/>
    <property type="match status" value="1"/>
</dbReference>
<comment type="caution">
    <text evidence="2">The sequence shown here is derived from an EMBL/GenBank/DDBJ whole genome shotgun (WGS) entry which is preliminary data.</text>
</comment>
<dbReference type="OrthoDB" id="10251073at2759"/>
<dbReference type="CDD" id="cd10567">
    <property type="entry name" value="SWIB-MDM2_like"/>
    <property type="match status" value="1"/>
</dbReference>
<evidence type="ECO:0000313" key="2">
    <source>
        <dbReference type="EMBL" id="KAG6793115.1"/>
    </source>
</evidence>
<feature type="domain" description="SWIB" evidence="1">
    <location>
        <begin position="169"/>
        <end position="237"/>
    </location>
</feature>
<dbReference type="SMART" id="SM00151">
    <property type="entry name" value="SWIB"/>
    <property type="match status" value="2"/>
</dbReference>
<dbReference type="EMBL" id="JAAWWB010000001">
    <property type="protein sequence ID" value="KAG6793115.1"/>
    <property type="molecule type" value="Genomic_DNA"/>
</dbReference>
<keyword evidence="3" id="KW-1185">Reference proteome</keyword>
<proteinExistence type="predicted"/>